<accession>A0ACB7CES2</accession>
<gene>
    <name evidence="1" type="ORF">PORY_001034</name>
</gene>
<reference evidence="1 2" key="1">
    <citation type="journal article" date="2021" name="Commun. Biol.">
        <title>Genomic insights into the host specific adaptation of the Pneumocystis genus.</title>
        <authorList>
            <person name="Cisse O.H."/>
            <person name="Ma L."/>
            <person name="Dekker J.P."/>
            <person name="Khil P.P."/>
            <person name="Youn J.-H."/>
            <person name="Brenchley J.M."/>
            <person name="Blair R."/>
            <person name="Pahar B."/>
            <person name="Chabe M."/>
            <person name="Van Rompay K.K.A."/>
            <person name="Keesler R."/>
            <person name="Sukura A."/>
            <person name="Hirsch V."/>
            <person name="Kutty G."/>
            <person name="Liu Y."/>
            <person name="Peng L."/>
            <person name="Chen J."/>
            <person name="Song J."/>
            <person name="Weissenbacher-Lang C."/>
            <person name="Xu J."/>
            <person name="Upham N.S."/>
            <person name="Stajich J.E."/>
            <person name="Cuomo C.A."/>
            <person name="Cushion M.T."/>
            <person name="Kovacs J.A."/>
        </authorList>
    </citation>
    <scope>NUCLEOTIDE SEQUENCE [LARGE SCALE GENOMIC DNA]</scope>
    <source>
        <strain evidence="1 2">RABM</strain>
    </source>
</reference>
<evidence type="ECO:0000313" key="2">
    <source>
        <dbReference type="Proteomes" id="UP000768646"/>
    </source>
</evidence>
<sequence length="1510" mass="174862">MAVLCNSFKEPISGNYAAFFIINESSMIISVIRKNIREAASGTSIILGVVLRSVYDENSGVNGFQNGRKNEFKSMVRYYYYYDFKPFDKFFEISFFKDIICINFSFHENILLKFSQLKSKLAYCTDISSIDTLTILNPFIYIIKNPFVATSIKSFAFGSLTKFFSYGIINANSLRFPLAIKQLLSAITQCRFETLDSSQDEIVLLKMFKLIEEIIVGAGNKVICDSNICEVIETCLSVCNRLRLSKILRKSIEVTMLSIIQTIFRRLKEINPQNEELPYKTENCQNFFLKNNEFELNKSAETLSLQKNNDHKSEIFLDDENKNSENEDQNEQEIFPYGILSIKKILYTLILLLDPHNKQNTDTMRIIALRMINASIEVSGLIIGHHLNLSCLVTNNLCRYLFQLIQSDNFSIIFHSLQVISLLLHVMKPFLKFQQEVFLRYAISYIYIHNDTLKYFSFDPILYEEILNPPRFRYFISGKDISTLAKGTGKPGNLDGFKEINVKEVIMECIFGLVQTPSFMVDLFVNYDCEINMCNLCEDMVYFFSRNIFSDSTFWSTTNIPLLSLEAILLQVKYISERLDMKENDVSTHEFLCPEALLKKKEKKTLTIQGSIKFNEKPREGIKYLQNNGILDKDASPESIALFLKNTSYVNKKLLGIYLSKPENAQVLDCFINTFDFHGKRIEEALRELLTSFRLPGESQQIERILEKFSNKYYETNSIEIETADAAFVLAYSITMLNVDLHNTQVKKRMTIDEYMKNMRNLNNNKDFSSEYLKEIYEAIRSNEIIVPDEHNSQLGFEYTWRNIMKLSINEEFRVCNTNIYDRYIFEAIWKPIIGSLSYAFVLTTDDIFYRVINGLNQCAKIASQYKMSEVIDYIILCLMKTILTDDNELKSSDTTLLVNIDGNDVYINPFSIKFGENIKTQLATIVLFRICIGNESIIIEGWKEIFKLIFALFVNHLLSPSFTQIQKYISIPPISISSKVKNSKKIDENKSTGLLSALSSYLSGYGTNEGFFASESEIEYSICAANCIKSSHIDVLYENIMSLDLDSVKFILDFLLQPFFQDISVIKLKNLSQDSLKSNCSMNNENNYLKYDEIVLLRVEIATCFVLHDIIYLKEFSWKLSQCLLNFINNSEKFDYMIIERFIIYLLRIAKEDIDKTINQLDIFFIFHSIASLTDSFLIKHGLSISIGILEIIKLSTDQPYINSTDLFKLISLVQKNELSIPVTFEIIQYLLSLKLSKENLHLVISLLNQIINCTTIIKKNENERVKSSTSEESSMLNRFINYATQSITILYQLHLKAPSFFSDLKLEFNEVWKMFWAPIFDIFQEQCTSIFYEIRQQAFTSLQKSLLSSQFSNEDLQWILVFKEVLFPLIFRLLKPEIYQLDLQGMAQARIQAVTLLCKVYLHYLVKLSNYDGMIDLWVSLLDIIDRLINSGQPDHLTEAILESLKNVLLVMNTSGYLIPPLDSDLIFSENLNNNQFHYILWTETWNRIDRFLPSLKEELFSTLVSSN</sequence>
<proteinExistence type="predicted"/>
<keyword evidence="2" id="KW-1185">Reference proteome</keyword>
<evidence type="ECO:0000313" key="1">
    <source>
        <dbReference type="EMBL" id="KAG4305478.1"/>
    </source>
</evidence>
<dbReference type="EMBL" id="JABTEG010000003">
    <property type="protein sequence ID" value="KAG4305478.1"/>
    <property type="molecule type" value="Genomic_DNA"/>
</dbReference>
<comment type="caution">
    <text evidence="1">The sequence shown here is derived from an EMBL/GenBank/DDBJ whole genome shotgun (WGS) entry which is preliminary data.</text>
</comment>
<organism evidence="1 2">
    <name type="scientific">Pneumocystis oryctolagi</name>
    <dbReference type="NCBI Taxonomy" id="42067"/>
    <lineage>
        <taxon>Eukaryota</taxon>
        <taxon>Fungi</taxon>
        <taxon>Dikarya</taxon>
        <taxon>Ascomycota</taxon>
        <taxon>Taphrinomycotina</taxon>
        <taxon>Pneumocystomycetes</taxon>
        <taxon>Pneumocystaceae</taxon>
        <taxon>Pneumocystis</taxon>
    </lineage>
</organism>
<name>A0ACB7CES2_9ASCO</name>
<protein>
    <submittedName>
        <fullName evidence="1">Uncharacterized protein</fullName>
    </submittedName>
</protein>
<dbReference type="Proteomes" id="UP000768646">
    <property type="component" value="Unassembled WGS sequence"/>
</dbReference>